<dbReference type="KEGG" id="coh:EAV92_21290"/>
<dbReference type="EMBL" id="CP033433">
    <property type="protein sequence ID" value="AYQ74862.1"/>
    <property type="molecule type" value="Genomic_DNA"/>
</dbReference>
<dbReference type="GO" id="GO:0016020">
    <property type="term" value="C:membrane"/>
    <property type="evidence" value="ECO:0007669"/>
    <property type="project" value="TreeGrafter"/>
</dbReference>
<feature type="signal peptide" evidence="3">
    <location>
        <begin position="1"/>
        <end position="27"/>
    </location>
</feature>
<dbReference type="PANTHER" id="PTHR10587">
    <property type="entry name" value="GLYCOSYL TRANSFERASE-RELATED"/>
    <property type="match status" value="1"/>
</dbReference>
<dbReference type="Proteomes" id="UP000269097">
    <property type="component" value="Chromosome"/>
</dbReference>
<sequence>MQRKRASRLTAAALALALAVLASSALKADAAPRHDRTYYESRGDVVWEVPGNEKVLALTFDDGPDPQNTPAILDLLKQYHARATFFTIGRKVRENPELAKRQVSEGHELANHTYTHRFLGPSSTQERIREEVSKTQKIIFETTGQTSRLFRPPGGVFTDVVLAEVKKERLQTVMWSWHQDTKDWARPGVGRIVRKVLRNARNGDIVLLHDYVNGSTQTVDALKIILPELQKLGYRFVTVSELMGHSKAVW</sequence>
<protein>
    <submittedName>
        <fullName evidence="5">Polysaccharide deacetylase family protein</fullName>
    </submittedName>
</protein>
<keyword evidence="2" id="KW-0378">Hydrolase</keyword>
<dbReference type="GO" id="GO:0016810">
    <property type="term" value="F:hydrolase activity, acting on carbon-nitrogen (but not peptide) bonds"/>
    <property type="evidence" value="ECO:0007669"/>
    <property type="project" value="InterPro"/>
</dbReference>
<organism evidence="5 6">
    <name type="scientific">Cohnella candidum</name>
    <dbReference type="NCBI Taxonomy" id="2674991"/>
    <lineage>
        <taxon>Bacteria</taxon>
        <taxon>Bacillati</taxon>
        <taxon>Bacillota</taxon>
        <taxon>Bacilli</taxon>
        <taxon>Bacillales</taxon>
        <taxon>Paenibacillaceae</taxon>
        <taxon>Cohnella</taxon>
    </lineage>
</organism>
<dbReference type="InterPro" id="IPR050248">
    <property type="entry name" value="Polysacc_deacetylase_ArnD"/>
</dbReference>
<evidence type="ECO:0000256" key="1">
    <source>
        <dbReference type="ARBA" id="ARBA00022723"/>
    </source>
</evidence>
<keyword evidence="6" id="KW-1185">Reference proteome</keyword>
<reference evidence="5 6" key="1">
    <citation type="submission" date="2018-10" db="EMBL/GenBank/DDBJ databases">
        <title>Genome Sequence of Cohnella sp.</title>
        <authorList>
            <person name="Srinivasan S."/>
            <person name="Kim M.K."/>
        </authorList>
    </citation>
    <scope>NUCLEOTIDE SEQUENCE [LARGE SCALE GENOMIC DNA]</scope>
    <source>
        <strain evidence="5 6">18JY8-7</strain>
    </source>
</reference>
<evidence type="ECO:0000259" key="4">
    <source>
        <dbReference type="PROSITE" id="PS51677"/>
    </source>
</evidence>
<proteinExistence type="predicted"/>
<evidence type="ECO:0000256" key="2">
    <source>
        <dbReference type="ARBA" id="ARBA00022801"/>
    </source>
</evidence>
<dbReference type="InterPro" id="IPR002509">
    <property type="entry name" value="NODB_dom"/>
</dbReference>
<feature type="chain" id="PRO_5039230253" evidence="3">
    <location>
        <begin position="28"/>
        <end position="250"/>
    </location>
</feature>
<evidence type="ECO:0000313" key="5">
    <source>
        <dbReference type="EMBL" id="AYQ74862.1"/>
    </source>
</evidence>
<feature type="domain" description="NodB homology" evidence="4">
    <location>
        <begin position="54"/>
        <end position="237"/>
    </location>
</feature>
<dbReference type="PROSITE" id="PS51677">
    <property type="entry name" value="NODB"/>
    <property type="match status" value="1"/>
</dbReference>
<keyword evidence="3" id="KW-0732">Signal</keyword>
<dbReference type="SUPFAM" id="SSF88713">
    <property type="entry name" value="Glycoside hydrolase/deacetylase"/>
    <property type="match status" value="1"/>
</dbReference>
<dbReference type="GO" id="GO:0005975">
    <property type="term" value="P:carbohydrate metabolic process"/>
    <property type="evidence" value="ECO:0007669"/>
    <property type="project" value="InterPro"/>
</dbReference>
<evidence type="ECO:0000256" key="3">
    <source>
        <dbReference type="SAM" id="SignalP"/>
    </source>
</evidence>
<keyword evidence="1" id="KW-0479">Metal-binding</keyword>
<gene>
    <name evidence="5" type="ORF">EAV92_21290</name>
</gene>
<dbReference type="GO" id="GO:0046872">
    <property type="term" value="F:metal ion binding"/>
    <property type="evidence" value="ECO:0007669"/>
    <property type="project" value="UniProtKB-KW"/>
</dbReference>
<dbReference type="RefSeq" id="WP_123042942.1">
    <property type="nucleotide sequence ID" value="NZ_CP033433.1"/>
</dbReference>
<dbReference type="Gene3D" id="3.20.20.370">
    <property type="entry name" value="Glycoside hydrolase/deacetylase"/>
    <property type="match status" value="1"/>
</dbReference>
<dbReference type="AlphaFoldDB" id="A0A3G3K346"/>
<dbReference type="Pfam" id="PF01522">
    <property type="entry name" value="Polysacc_deac_1"/>
    <property type="match status" value="1"/>
</dbReference>
<dbReference type="PANTHER" id="PTHR10587:SF133">
    <property type="entry name" value="CHITIN DEACETYLASE 1-RELATED"/>
    <property type="match status" value="1"/>
</dbReference>
<evidence type="ECO:0000313" key="6">
    <source>
        <dbReference type="Proteomes" id="UP000269097"/>
    </source>
</evidence>
<name>A0A3G3K346_9BACL</name>
<dbReference type="InterPro" id="IPR011330">
    <property type="entry name" value="Glyco_hydro/deAcase_b/a-brl"/>
</dbReference>
<accession>A0A3G3K346</accession>
<dbReference type="CDD" id="cd10917">
    <property type="entry name" value="CE4_NodB_like_6s_7s"/>
    <property type="match status" value="1"/>
</dbReference>